<sequence>MSKYIQSTEFEGNLVEIPIQHPGQANLVKVGLWRGQPVAIKTARPQDGALNEFYTGIADLFGASIQMPYHYVNMYRVLSVHSTLLVPHLYTIFPLDAGKYQPTHTYVEGRAALSFAELTHDGVEQFGKHMAALHAAKVNGAGCFGALVGPEAFRHQMYRSIDKLSQIPTCDDETRQYAQEVLQEWDTFPTATHFAPIMLDLDPTQYFIARGKFTHLIDIDFVVFGPPELELIALESMLPRHLADDFVRGYQRVRNFPPLAQVRPTYRLLNRLLCVQGRQPASEWTTREVLFP</sequence>
<dbReference type="EMBL" id="JBDXSU010000008">
    <property type="protein sequence ID" value="MFB5190961.1"/>
    <property type="molecule type" value="Genomic_DNA"/>
</dbReference>
<proteinExistence type="predicted"/>
<evidence type="ECO:0000313" key="2">
    <source>
        <dbReference type="Proteomes" id="UP001579974"/>
    </source>
</evidence>
<dbReference type="RefSeq" id="WP_275474617.1">
    <property type="nucleotide sequence ID" value="NZ_CP162940.1"/>
</dbReference>
<accession>A0ABV5AFJ1</accession>
<dbReference type="SUPFAM" id="SSF56112">
    <property type="entry name" value="Protein kinase-like (PK-like)"/>
    <property type="match status" value="1"/>
</dbReference>
<comment type="caution">
    <text evidence="1">The sequence shown here is derived from an EMBL/GenBank/DDBJ whole genome shotgun (WGS) entry which is preliminary data.</text>
</comment>
<gene>
    <name evidence="1" type="ORF">KKP3000_004457</name>
</gene>
<keyword evidence="2" id="KW-1185">Reference proteome</keyword>
<evidence type="ECO:0008006" key="3">
    <source>
        <dbReference type="Google" id="ProtNLM"/>
    </source>
</evidence>
<name>A0ABV5AFJ1_9BACL</name>
<evidence type="ECO:0000313" key="1">
    <source>
        <dbReference type="EMBL" id="MFB5190961.1"/>
    </source>
</evidence>
<reference evidence="1 2" key="1">
    <citation type="journal article" date="2024" name="Int. J. Mol. Sci.">
        <title>Exploration of Alicyclobacillus spp. Genome in Search of Antibiotic Resistance.</title>
        <authorList>
            <person name="Bucka-Kolendo J."/>
            <person name="Kiousi D.E."/>
            <person name="Dekowska A."/>
            <person name="Mikolajczuk-Szczyrba A."/>
            <person name="Karadedos D.M."/>
            <person name="Michael P."/>
            <person name="Galanis A."/>
            <person name="Sokolowska B."/>
        </authorList>
    </citation>
    <scope>NUCLEOTIDE SEQUENCE [LARGE SCALE GENOMIC DNA]</scope>
    <source>
        <strain evidence="1 2">KKP 3000</strain>
    </source>
</reference>
<protein>
    <recommendedName>
        <fullName evidence="3">Aminoglycoside phosphotransferase domain-containing protein</fullName>
    </recommendedName>
</protein>
<dbReference type="Proteomes" id="UP001579974">
    <property type="component" value="Unassembled WGS sequence"/>
</dbReference>
<dbReference type="InterPro" id="IPR011009">
    <property type="entry name" value="Kinase-like_dom_sf"/>
</dbReference>
<organism evidence="1 2">
    <name type="scientific">Alicyclobacillus fastidiosus</name>
    <dbReference type="NCBI Taxonomy" id="392011"/>
    <lineage>
        <taxon>Bacteria</taxon>
        <taxon>Bacillati</taxon>
        <taxon>Bacillota</taxon>
        <taxon>Bacilli</taxon>
        <taxon>Bacillales</taxon>
        <taxon>Alicyclobacillaceae</taxon>
        <taxon>Alicyclobacillus</taxon>
    </lineage>
</organism>